<keyword evidence="1" id="KW-0472">Membrane</keyword>
<dbReference type="InterPro" id="IPR011453">
    <property type="entry name" value="DUF1559"/>
</dbReference>
<name>A0A0J1ELT4_RHOIS</name>
<proteinExistence type="predicted"/>
<dbReference type="Pfam" id="PF07963">
    <property type="entry name" value="N_methyl"/>
    <property type="match status" value="1"/>
</dbReference>
<evidence type="ECO:0000256" key="1">
    <source>
        <dbReference type="SAM" id="Phobius"/>
    </source>
</evidence>
<evidence type="ECO:0000313" key="3">
    <source>
        <dbReference type="EMBL" id="KLU06484.1"/>
    </source>
</evidence>
<reference evidence="3" key="1">
    <citation type="submission" date="2015-05" db="EMBL/GenBank/DDBJ databases">
        <title>Permanent draft genome of Rhodopirellula islandicus K833.</title>
        <authorList>
            <person name="Kizina J."/>
            <person name="Richter M."/>
            <person name="Glockner F.O."/>
            <person name="Harder J."/>
        </authorList>
    </citation>
    <scope>NUCLEOTIDE SEQUENCE [LARGE SCALE GENOMIC DNA]</scope>
    <source>
        <strain evidence="3">K833</strain>
    </source>
</reference>
<dbReference type="RefSeq" id="WP_047813511.1">
    <property type="nucleotide sequence ID" value="NZ_LECT01000015.1"/>
</dbReference>
<protein>
    <recommendedName>
        <fullName evidence="2">DUF1559 domain-containing protein</fullName>
    </recommendedName>
</protein>
<dbReference type="Gene3D" id="3.30.700.10">
    <property type="entry name" value="Glycoprotein, Type 4 Pilin"/>
    <property type="match status" value="1"/>
</dbReference>
<accession>A0A0J1ELT4</accession>
<keyword evidence="4" id="KW-1185">Reference proteome</keyword>
<dbReference type="PANTHER" id="PTHR30093">
    <property type="entry name" value="GENERAL SECRETION PATHWAY PROTEIN G"/>
    <property type="match status" value="1"/>
</dbReference>
<comment type="caution">
    <text evidence="3">The sequence shown here is derived from an EMBL/GenBank/DDBJ whole genome shotgun (WGS) entry which is preliminary data.</text>
</comment>
<dbReference type="NCBIfam" id="TIGR02532">
    <property type="entry name" value="IV_pilin_GFxxxE"/>
    <property type="match status" value="1"/>
</dbReference>
<dbReference type="InterPro" id="IPR045584">
    <property type="entry name" value="Pilin-like"/>
</dbReference>
<sequence length="302" mass="32829">MNQSYFEPGRITNVRRGFTLIELLIVLAIIGLLVSLFTGAVQNARESARRTQCMNQQRQLALGIQMHAAKHEYLPSNGGDDGKCTVVSASGKPIRIGTYTFAVDRQFWWGVGQPGASPTQQTGCWAYAILPSLEQGEAYQNVQVESAGPLFRCPSRSRGEPLVPRDDSYGRYSAGGRAWAKTDYAGNRRVMLNFPDAQRLSAIADGLSNTLGTGEKAFDPTVQTETSWYYDEPIFSGGSNGTVRSGLLIERDGPGARYMDNWGSAHPGGALFSRLDGSTEFLTSSVDGELFRSLIDPKDGAP</sequence>
<evidence type="ECO:0000313" key="4">
    <source>
        <dbReference type="Proteomes" id="UP000036367"/>
    </source>
</evidence>
<feature type="domain" description="DUF1559" evidence="2">
    <location>
        <begin position="42"/>
        <end position="288"/>
    </location>
</feature>
<dbReference type="EMBL" id="LECT01000015">
    <property type="protein sequence ID" value="KLU06484.1"/>
    <property type="molecule type" value="Genomic_DNA"/>
</dbReference>
<keyword evidence="1" id="KW-1133">Transmembrane helix</keyword>
<dbReference type="SUPFAM" id="SSF54523">
    <property type="entry name" value="Pili subunits"/>
    <property type="match status" value="1"/>
</dbReference>
<dbReference type="AlphaFoldDB" id="A0A0J1ELT4"/>
<dbReference type="Proteomes" id="UP000036367">
    <property type="component" value="Unassembled WGS sequence"/>
</dbReference>
<dbReference type="PANTHER" id="PTHR30093:SF2">
    <property type="entry name" value="TYPE II SECRETION SYSTEM PROTEIN H"/>
    <property type="match status" value="1"/>
</dbReference>
<organism evidence="3 4">
    <name type="scientific">Rhodopirellula islandica</name>
    <dbReference type="NCBI Taxonomy" id="595434"/>
    <lineage>
        <taxon>Bacteria</taxon>
        <taxon>Pseudomonadati</taxon>
        <taxon>Planctomycetota</taxon>
        <taxon>Planctomycetia</taxon>
        <taxon>Pirellulales</taxon>
        <taxon>Pirellulaceae</taxon>
        <taxon>Rhodopirellula</taxon>
    </lineage>
</organism>
<dbReference type="PATRIC" id="fig|595434.4.peg.1616"/>
<dbReference type="OrthoDB" id="282371at2"/>
<dbReference type="PROSITE" id="PS00409">
    <property type="entry name" value="PROKAR_NTER_METHYL"/>
    <property type="match status" value="1"/>
</dbReference>
<gene>
    <name evidence="3" type="ORF">RISK_001695</name>
</gene>
<dbReference type="Pfam" id="PF07596">
    <property type="entry name" value="SBP_bac_10"/>
    <property type="match status" value="1"/>
</dbReference>
<keyword evidence="1" id="KW-0812">Transmembrane</keyword>
<dbReference type="InterPro" id="IPR012902">
    <property type="entry name" value="N_methyl_site"/>
</dbReference>
<dbReference type="STRING" id="595434.RISK_001695"/>
<feature type="transmembrane region" description="Helical" evidence="1">
    <location>
        <begin position="20"/>
        <end position="41"/>
    </location>
</feature>
<evidence type="ECO:0000259" key="2">
    <source>
        <dbReference type="Pfam" id="PF07596"/>
    </source>
</evidence>